<organism evidence="2 3">
    <name type="scientific">Halocynthiibacter styelae</name>
    <dbReference type="NCBI Taxonomy" id="2761955"/>
    <lineage>
        <taxon>Bacteria</taxon>
        <taxon>Pseudomonadati</taxon>
        <taxon>Pseudomonadota</taxon>
        <taxon>Alphaproteobacteria</taxon>
        <taxon>Rhodobacterales</taxon>
        <taxon>Paracoccaceae</taxon>
        <taxon>Halocynthiibacter</taxon>
    </lineage>
</organism>
<dbReference type="PANTHER" id="PTHR42673">
    <property type="entry name" value="MALEYLACETOACETATE ISOMERASE"/>
    <property type="match status" value="1"/>
</dbReference>
<dbReference type="PROSITE" id="PS50404">
    <property type="entry name" value="GST_NTER"/>
    <property type="match status" value="1"/>
</dbReference>
<gene>
    <name evidence="2" type="ORF">H1D41_13335</name>
</gene>
<feature type="domain" description="GST N-terminal" evidence="1">
    <location>
        <begin position="3"/>
        <end position="84"/>
    </location>
</feature>
<dbReference type="GO" id="GO:0006749">
    <property type="term" value="P:glutathione metabolic process"/>
    <property type="evidence" value="ECO:0007669"/>
    <property type="project" value="TreeGrafter"/>
</dbReference>
<dbReference type="GO" id="GO:0004364">
    <property type="term" value="F:glutathione transferase activity"/>
    <property type="evidence" value="ECO:0007669"/>
    <property type="project" value="TreeGrafter"/>
</dbReference>
<dbReference type="PANTHER" id="PTHR42673:SF4">
    <property type="entry name" value="MALEYLACETOACETATE ISOMERASE"/>
    <property type="match status" value="1"/>
</dbReference>
<dbReference type="CDD" id="cd03194">
    <property type="entry name" value="GST_C_3"/>
    <property type="match status" value="1"/>
</dbReference>
<accession>A0A8J7IDP1</accession>
<evidence type="ECO:0000313" key="3">
    <source>
        <dbReference type="Proteomes" id="UP000640583"/>
    </source>
</evidence>
<dbReference type="EMBL" id="JADCKQ010000010">
    <property type="protein sequence ID" value="MBI1494623.1"/>
    <property type="molecule type" value="Genomic_DNA"/>
</dbReference>
<sequence>MTYRLILGDRIHSSWSLRGWLVAKLSGAEFDSEFLSFAEAPVSEQLAPLAPACTVPLLVTSDGIAIDDSLAITEELATRHPDSAIWPKDPKARAVARTLVAKMHSGFMTLRNDCPMDLARAYSGVEISDALQKDLIQLQSLFAWARKTTGSDDGWLCGAYSAADAFYAPVAARIAGFDLPVDDATKQYVQLHLNDQNFRQWRAIGLATDTPLERYGQTWSRRDWPQADDLADLPSARKTCLGEPLNAHCPYSGKTATWLMEIDGRVFGMCNQICRDKTVADPAAWPAFMDLYHS</sequence>
<proteinExistence type="predicted"/>
<dbReference type="InterPro" id="IPR036249">
    <property type="entry name" value="Thioredoxin-like_sf"/>
</dbReference>
<dbReference type="SUPFAM" id="SSF52833">
    <property type="entry name" value="Thioredoxin-like"/>
    <property type="match status" value="1"/>
</dbReference>
<evidence type="ECO:0000259" key="1">
    <source>
        <dbReference type="PROSITE" id="PS50404"/>
    </source>
</evidence>
<dbReference type="InterPro" id="IPR036282">
    <property type="entry name" value="Glutathione-S-Trfase_C_sf"/>
</dbReference>
<dbReference type="Proteomes" id="UP000640583">
    <property type="component" value="Unassembled WGS sequence"/>
</dbReference>
<dbReference type="GO" id="GO:0006559">
    <property type="term" value="P:L-phenylalanine catabolic process"/>
    <property type="evidence" value="ECO:0007669"/>
    <property type="project" value="TreeGrafter"/>
</dbReference>
<dbReference type="Gene3D" id="1.20.1050.10">
    <property type="match status" value="1"/>
</dbReference>
<dbReference type="GO" id="GO:0016034">
    <property type="term" value="F:maleylacetoacetate isomerase activity"/>
    <property type="evidence" value="ECO:0007669"/>
    <property type="project" value="TreeGrafter"/>
</dbReference>
<dbReference type="SUPFAM" id="SSF47616">
    <property type="entry name" value="GST C-terminal domain-like"/>
    <property type="match status" value="1"/>
</dbReference>
<protein>
    <submittedName>
        <fullName evidence="2">Glutathione S-transferase</fullName>
    </submittedName>
</protein>
<dbReference type="AlphaFoldDB" id="A0A8J7IDP1"/>
<keyword evidence="3" id="KW-1185">Reference proteome</keyword>
<name>A0A8J7IDP1_9RHOB</name>
<dbReference type="Gene3D" id="3.40.30.10">
    <property type="entry name" value="Glutaredoxin"/>
    <property type="match status" value="1"/>
</dbReference>
<dbReference type="RefSeq" id="WP_228849370.1">
    <property type="nucleotide sequence ID" value="NZ_JADCKQ010000010.1"/>
</dbReference>
<evidence type="ECO:0000313" key="2">
    <source>
        <dbReference type="EMBL" id="MBI1494623.1"/>
    </source>
</evidence>
<dbReference type="InterPro" id="IPR004045">
    <property type="entry name" value="Glutathione_S-Trfase_N"/>
</dbReference>
<reference evidence="2" key="1">
    <citation type="submission" date="2020-10" db="EMBL/GenBank/DDBJ databases">
        <title>Paenihalocynthiibacter styelae gen. nov., sp. nov., isolated from stalked sea squirt Styela clava.</title>
        <authorList>
            <person name="Kim Y.-O."/>
            <person name="Yoon J.-H."/>
        </authorList>
    </citation>
    <scope>NUCLEOTIDE SEQUENCE</scope>
    <source>
        <strain evidence="2">MYP1-1</strain>
    </source>
</reference>
<dbReference type="Pfam" id="PF13409">
    <property type="entry name" value="GST_N_2"/>
    <property type="match status" value="1"/>
</dbReference>
<comment type="caution">
    <text evidence="2">The sequence shown here is derived from an EMBL/GenBank/DDBJ whole genome shotgun (WGS) entry which is preliminary data.</text>
</comment>